<comment type="subcellular location">
    <subcellularLocation>
        <location evidence="1">Membrane</location>
        <topology evidence="1">Multi-pass membrane protein</topology>
    </subcellularLocation>
</comment>
<dbReference type="PANTHER" id="PTHR21716">
    <property type="entry name" value="TRANSMEMBRANE PROTEIN"/>
    <property type="match status" value="1"/>
</dbReference>
<evidence type="ECO:0000256" key="4">
    <source>
        <dbReference type="ARBA" id="ARBA00022989"/>
    </source>
</evidence>
<evidence type="ECO:0000313" key="8">
    <source>
        <dbReference type="Proteomes" id="UP000606044"/>
    </source>
</evidence>
<gene>
    <name evidence="7" type="ORF">GCM10007301_19020</name>
</gene>
<dbReference type="AlphaFoldDB" id="A0A917F890"/>
<accession>A0A917F890</accession>
<dbReference type="Pfam" id="PF01594">
    <property type="entry name" value="AI-2E_transport"/>
    <property type="match status" value="1"/>
</dbReference>
<proteinExistence type="inferred from homology"/>
<comment type="similarity">
    <text evidence="2">Belongs to the autoinducer-2 exporter (AI-2E) (TC 2.A.86) family.</text>
</comment>
<evidence type="ECO:0000256" key="1">
    <source>
        <dbReference type="ARBA" id="ARBA00004141"/>
    </source>
</evidence>
<sequence>MKAPNAQQISFFVLISLITAAFIWLLLPFYGAVLWAVILAILFNPLQRWLVRILNGHENLAAALSVLACICIVVIPGSMILASLAQEATSVYQRLSTQEFNAADMAARARDALPGFVRDMLPEFNLDTLRDIQGRLVSILGQTSQIIATQALSIGQGTAQLFVSLGVMLYMLFFLFRDGPSLAGRIRRTSPLSPHHTDSLFTKFSDVVQATVKGNVIIAAVQGAIGGVAFWALGIEGALLWGVLMAMLSLVPAVGAALVWAPAAAYLLFSGQYVKGIILLGIGVFVIGLIDNLLRPPLVGKGTRLPDYVVLVSTLGGLSLFGVNGFVIGPLIAALFVAVWALFADDHGQPALAAARPAEDTDLPGTDA</sequence>
<organism evidence="7 8">
    <name type="scientific">Azorhizobium oxalatiphilum</name>
    <dbReference type="NCBI Taxonomy" id="980631"/>
    <lineage>
        <taxon>Bacteria</taxon>
        <taxon>Pseudomonadati</taxon>
        <taxon>Pseudomonadota</taxon>
        <taxon>Alphaproteobacteria</taxon>
        <taxon>Hyphomicrobiales</taxon>
        <taxon>Xanthobacteraceae</taxon>
        <taxon>Azorhizobium</taxon>
    </lineage>
</organism>
<feature type="transmembrane region" description="Helical" evidence="6">
    <location>
        <begin position="273"/>
        <end position="290"/>
    </location>
</feature>
<reference evidence="7" key="1">
    <citation type="journal article" date="2014" name="Int. J. Syst. Evol. Microbiol.">
        <title>Complete genome sequence of Corynebacterium casei LMG S-19264T (=DSM 44701T), isolated from a smear-ripened cheese.</title>
        <authorList>
            <consortium name="US DOE Joint Genome Institute (JGI-PGF)"/>
            <person name="Walter F."/>
            <person name="Albersmeier A."/>
            <person name="Kalinowski J."/>
            <person name="Ruckert C."/>
        </authorList>
    </citation>
    <scope>NUCLEOTIDE SEQUENCE</scope>
    <source>
        <strain evidence="7">CCM 7897</strain>
    </source>
</reference>
<evidence type="ECO:0000256" key="5">
    <source>
        <dbReference type="ARBA" id="ARBA00023136"/>
    </source>
</evidence>
<protein>
    <submittedName>
        <fullName evidence="7">AI-2E family transporter</fullName>
    </submittedName>
</protein>
<dbReference type="InterPro" id="IPR002549">
    <property type="entry name" value="AI-2E-like"/>
</dbReference>
<evidence type="ECO:0000256" key="3">
    <source>
        <dbReference type="ARBA" id="ARBA00022692"/>
    </source>
</evidence>
<evidence type="ECO:0000256" key="6">
    <source>
        <dbReference type="SAM" id="Phobius"/>
    </source>
</evidence>
<feature type="transmembrane region" description="Helical" evidence="6">
    <location>
        <begin position="214"/>
        <end position="233"/>
    </location>
</feature>
<comment type="caution">
    <text evidence="7">The sequence shown here is derived from an EMBL/GenBank/DDBJ whole genome shotgun (WGS) entry which is preliminary data.</text>
</comment>
<feature type="transmembrane region" description="Helical" evidence="6">
    <location>
        <begin position="310"/>
        <end position="343"/>
    </location>
</feature>
<keyword evidence="5 6" id="KW-0472">Membrane</keyword>
<name>A0A917F890_9HYPH</name>
<dbReference type="Proteomes" id="UP000606044">
    <property type="component" value="Unassembled WGS sequence"/>
</dbReference>
<dbReference type="EMBL" id="BMCT01000002">
    <property type="protein sequence ID" value="GGF59461.1"/>
    <property type="molecule type" value="Genomic_DNA"/>
</dbReference>
<keyword evidence="8" id="KW-1185">Reference proteome</keyword>
<dbReference type="PANTHER" id="PTHR21716:SF4">
    <property type="entry name" value="TRANSMEMBRANE PROTEIN 245"/>
    <property type="match status" value="1"/>
</dbReference>
<evidence type="ECO:0000256" key="2">
    <source>
        <dbReference type="ARBA" id="ARBA00009773"/>
    </source>
</evidence>
<keyword evidence="3 6" id="KW-0812">Transmembrane</keyword>
<feature type="transmembrane region" description="Helical" evidence="6">
    <location>
        <begin position="63"/>
        <end position="85"/>
    </location>
</feature>
<evidence type="ECO:0000313" key="7">
    <source>
        <dbReference type="EMBL" id="GGF59461.1"/>
    </source>
</evidence>
<keyword evidence="4 6" id="KW-1133">Transmembrane helix</keyword>
<feature type="transmembrane region" description="Helical" evidence="6">
    <location>
        <begin position="159"/>
        <end position="176"/>
    </location>
</feature>
<feature type="transmembrane region" description="Helical" evidence="6">
    <location>
        <begin position="239"/>
        <end position="261"/>
    </location>
</feature>
<dbReference type="GO" id="GO:0016020">
    <property type="term" value="C:membrane"/>
    <property type="evidence" value="ECO:0007669"/>
    <property type="project" value="UniProtKB-SubCell"/>
</dbReference>
<reference evidence="7" key="2">
    <citation type="submission" date="2020-09" db="EMBL/GenBank/DDBJ databases">
        <authorList>
            <person name="Sun Q."/>
            <person name="Sedlacek I."/>
        </authorList>
    </citation>
    <scope>NUCLEOTIDE SEQUENCE</scope>
    <source>
        <strain evidence="7">CCM 7897</strain>
    </source>
</reference>
<feature type="transmembrane region" description="Helical" evidence="6">
    <location>
        <begin position="9"/>
        <end position="27"/>
    </location>
</feature>
<dbReference type="RefSeq" id="WP_188577811.1">
    <property type="nucleotide sequence ID" value="NZ_BMCT01000002.1"/>
</dbReference>